<name>A0A8C6UFB2_9GOBI</name>
<evidence type="ECO:0000256" key="2">
    <source>
        <dbReference type="SAM" id="MobiDB-lite"/>
    </source>
</evidence>
<dbReference type="InterPro" id="IPR029440">
    <property type="entry name" value="DRC1_C"/>
</dbReference>
<evidence type="ECO:0000313" key="4">
    <source>
        <dbReference type="Ensembl" id="ENSNMLP00000035795.1"/>
    </source>
</evidence>
<proteinExistence type="predicted"/>
<dbReference type="PANTHER" id="PTHR21625:SF1">
    <property type="entry name" value="DYNEIN REGULATORY COMPLEX PROTEIN 1"/>
    <property type="match status" value="1"/>
</dbReference>
<protein>
    <recommendedName>
        <fullName evidence="3">Dynein regulatory complex protein 1 C-terminal domain-containing protein</fullName>
    </recommendedName>
</protein>
<dbReference type="PANTHER" id="PTHR21625">
    <property type="entry name" value="NYD-SP28 PROTEIN"/>
    <property type="match status" value="1"/>
</dbReference>
<feature type="coiled-coil region" evidence="1">
    <location>
        <begin position="27"/>
        <end position="72"/>
    </location>
</feature>
<dbReference type="Proteomes" id="UP000694523">
    <property type="component" value="Unplaced"/>
</dbReference>
<dbReference type="GO" id="GO:0060285">
    <property type="term" value="P:cilium-dependent cell motility"/>
    <property type="evidence" value="ECO:0007669"/>
    <property type="project" value="TreeGrafter"/>
</dbReference>
<feature type="coiled-coil region" evidence="1">
    <location>
        <begin position="125"/>
        <end position="220"/>
    </location>
</feature>
<keyword evidence="1" id="KW-0175">Coiled coil</keyword>
<evidence type="ECO:0000256" key="1">
    <source>
        <dbReference type="SAM" id="Coils"/>
    </source>
</evidence>
<dbReference type="Pfam" id="PF14775">
    <property type="entry name" value="NYD-SP28_assoc"/>
    <property type="match status" value="1"/>
</dbReference>
<dbReference type="InterPro" id="IPR039750">
    <property type="entry name" value="DRC1/DRC2"/>
</dbReference>
<dbReference type="GO" id="GO:0005858">
    <property type="term" value="C:axonemal dynein complex"/>
    <property type="evidence" value="ECO:0007669"/>
    <property type="project" value="InterPro"/>
</dbReference>
<organism evidence="4 5">
    <name type="scientific">Neogobius melanostomus</name>
    <name type="common">round goby</name>
    <dbReference type="NCBI Taxonomy" id="47308"/>
    <lineage>
        <taxon>Eukaryota</taxon>
        <taxon>Metazoa</taxon>
        <taxon>Chordata</taxon>
        <taxon>Craniata</taxon>
        <taxon>Vertebrata</taxon>
        <taxon>Euteleostomi</taxon>
        <taxon>Actinopterygii</taxon>
        <taxon>Neopterygii</taxon>
        <taxon>Teleostei</taxon>
        <taxon>Neoteleostei</taxon>
        <taxon>Acanthomorphata</taxon>
        <taxon>Gobiaria</taxon>
        <taxon>Gobiiformes</taxon>
        <taxon>Gobioidei</taxon>
        <taxon>Gobiidae</taxon>
        <taxon>Benthophilinae</taxon>
        <taxon>Neogobiini</taxon>
        <taxon>Neogobius</taxon>
    </lineage>
</organism>
<sequence>MCRAHCRHKKIIDAIQQDLKARDDSFVVDLKKQTEELQLMLERMMEQDNTLTKAYREELEQWKETVHNEEETKRTEDQTVWEKCMKTLLDTEVEKLLKRQRAVEEFDTEIYHMIFKEYDNHDIIRNQKFEDFQNLELEIHQIETERIFIEHKIKKQKADNAKLKADESQLKAKISSFKSELTKLWVNEQTDKRRKEQQPMEQHLKELNRKSQDYERLQKKILHYVLSNTITFENMWLILDAESKELMERALYVDSTIYKEVLRMPWEPPTLSLADPGSMWEGRCAVSQASQCSQDPAIATHTDADIEGFYSEGEAEVGSTAEDGIVVTPRTVKKLMELICDEAGFLLEVKIVKLLDTLDEKERTQVKMGYLFNTLGIEEKDVPKLVSYLYKFGQPSSKDSEDVEKTGPSDSSDEAESRSSTTDTSDLIDRNDILHALICFLDQQGSNTNIADQWSVQSVEVHDMSKEEAYWESKWNVITPDKLKIWDVTNENLKRHRAVLSEISELNLEVQSLQQENTELQMVCMLLQQVCMDQPLSLSPDVTQIDME</sequence>
<dbReference type="GO" id="GO:0070286">
    <property type="term" value="P:axonemal dynein complex assembly"/>
    <property type="evidence" value="ECO:0007669"/>
    <property type="project" value="InterPro"/>
</dbReference>
<evidence type="ECO:0000313" key="5">
    <source>
        <dbReference type="Proteomes" id="UP000694523"/>
    </source>
</evidence>
<dbReference type="AlphaFoldDB" id="A0A8C6UFB2"/>
<evidence type="ECO:0000259" key="3">
    <source>
        <dbReference type="Pfam" id="PF14775"/>
    </source>
</evidence>
<feature type="compositionally biased region" description="Basic and acidic residues" evidence="2">
    <location>
        <begin position="398"/>
        <end position="407"/>
    </location>
</feature>
<reference evidence="4" key="2">
    <citation type="submission" date="2025-09" db="UniProtKB">
        <authorList>
            <consortium name="Ensembl"/>
        </authorList>
    </citation>
    <scope>IDENTIFICATION</scope>
</reference>
<keyword evidence="5" id="KW-1185">Reference proteome</keyword>
<accession>A0A8C6UFB2</accession>
<dbReference type="GO" id="GO:0003352">
    <property type="term" value="P:regulation of cilium movement"/>
    <property type="evidence" value="ECO:0007669"/>
    <property type="project" value="TreeGrafter"/>
</dbReference>
<feature type="coiled-coil region" evidence="1">
    <location>
        <begin position="496"/>
        <end position="523"/>
    </location>
</feature>
<feature type="region of interest" description="Disordered" evidence="2">
    <location>
        <begin position="395"/>
        <end position="424"/>
    </location>
</feature>
<reference evidence="4" key="1">
    <citation type="submission" date="2025-08" db="UniProtKB">
        <authorList>
            <consortium name="Ensembl"/>
        </authorList>
    </citation>
    <scope>IDENTIFICATION</scope>
</reference>
<feature type="domain" description="Dynein regulatory complex protein 1 C-terminal" evidence="3">
    <location>
        <begin position="469"/>
        <end position="523"/>
    </location>
</feature>
<dbReference type="Ensembl" id="ENSNMLT00000039877.1">
    <property type="protein sequence ID" value="ENSNMLP00000035795.1"/>
    <property type="gene ID" value="ENSNMLG00000022227.1"/>
</dbReference>